<name>A0A6V7PFH8_ANACO</name>
<accession>A0A6V7PFH8</accession>
<organism evidence="2">
    <name type="scientific">Ananas comosus var. bracteatus</name>
    <name type="common">red pineapple</name>
    <dbReference type="NCBI Taxonomy" id="296719"/>
    <lineage>
        <taxon>Eukaryota</taxon>
        <taxon>Viridiplantae</taxon>
        <taxon>Streptophyta</taxon>
        <taxon>Embryophyta</taxon>
        <taxon>Tracheophyta</taxon>
        <taxon>Spermatophyta</taxon>
        <taxon>Magnoliopsida</taxon>
        <taxon>Liliopsida</taxon>
        <taxon>Poales</taxon>
        <taxon>Bromeliaceae</taxon>
        <taxon>Bromelioideae</taxon>
        <taxon>Ananas</taxon>
    </lineage>
</organism>
<protein>
    <submittedName>
        <fullName evidence="2">Uncharacterized protein</fullName>
    </submittedName>
</protein>
<gene>
    <name evidence="2" type="ORF">CB5_LOCUS12704</name>
</gene>
<sequence length="120" mass="13401">MWAFREATRAAWSAVDGGGSSAMDAVVAGCSACEELRCDGTDLIPEQYLSLWAQGKTSSPLRFNSVKCLFFCLNFYLTISFLVGILLIWFYRATHTVILVGDEEKEGMRWARIGLFMAEL</sequence>
<feature type="transmembrane region" description="Helical" evidence="1">
    <location>
        <begin position="68"/>
        <end position="91"/>
    </location>
</feature>
<keyword evidence="1" id="KW-0472">Membrane</keyword>
<evidence type="ECO:0000313" key="2">
    <source>
        <dbReference type="EMBL" id="CAD1829493.1"/>
    </source>
</evidence>
<keyword evidence="1" id="KW-0812">Transmembrane</keyword>
<dbReference type="AlphaFoldDB" id="A0A6V7PFH8"/>
<proteinExistence type="predicted"/>
<evidence type="ECO:0000256" key="1">
    <source>
        <dbReference type="SAM" id="Phobius"/>
    </source>
</evidence>
<dbReference type="EMBL" id="LR862147">
    <property type="protein sequence ID" value="CAD1829493.1"/>
    <property type="molecule type" value="Genomic_DNA"/>
</dbReference>
<keyword evidence="1" id="KW-1133">Transmembrane helix</keyword>
<reference evidence="2" key="1">
    <citation type="submission" date="2020-07" db="EMBL/GenBank/DDBJ databases">
        <authorList>
            <person name="Lin J."/>
        </authorList>
    </citation>
    <scope>NUCLEOTIDE SEQUENCE</scope>
</reference>